<keyword evidence="2" id="KW-0964">Secreted</keyword>
<dbReference type="NCBIfam" id="TIGR01643">
    <property type="entry name" value="YD_repeat_2x"/>
    <property type="match status" value="1"/>
</dbReference>
<feature type="signal peptide" evidence="8">
    <location>
        <begin position="1"/>
        <end position="22"/>
    </location>
</feature>
<dbReference type="Pfam" id="PF25023">
    <property type="entry name" value="TEN_YD-shell"/>
    <property type="match status" value="1"/>
</dbReference>
<dbReference type="SMART" id="SM00060">
    <property type="entry name" value="FN3"/>
    <property type="match status" value="4"/>
</dbReference>
<feature type="domain" description="Fibronectin type-III" evidence="9">
    <location>
        <begin position="157"/>
        <end position="245"/>
    </location>
</feature>
<comment type="subcellular location">
    <subcellularLocation>
        <location evidence="1">Secreted</location>
    </subcellularLocation>
</comment>
<evidence type="ECO:0000256" key="6">
    <source>
        <dbReference type="SAM" id="MobiDB-lite"/>
    </source>
</evidence>
<evidence type="ECO:0000313" key="10">
    <source>
        <dbReference type="EMBL" id="TQV89601.1"/>
    </source>
</evidence>
<dbReference type="PANTHER" id="PTHR32305:SF15">
    <property type="entry name" value="PROTEIN RHSA-RELATED"/>
    <property type="match status" value="1"/>
</dbReference>
<dbReference type="InterPro" id="IPR050708">
    <property type="entry name" value="T6SS_VgrG/RHS"/>
</dbReference>
<keyword evidence="11" id="KW-1185">Reference proteome</keyword>
<dbReference type="Pfam" id="PF13517">
    <property type="entry name" value="FG-GAP_3"/>
    <property type="match status" value="2"/>
</dbReference>
<proteinExistence type="predicted"/>
<evidence type="ECO:0000256" key="5">
    <source>
        <dbReference type="ARBA" id="ARBA00023026"/>
    </source>
</evidence>
<keyword evidence="4" id="KW-0677">Repeat</keyword>
<evidence type="ECO:0000313" key="11">
    <source>
        <dbReference type="Proteomes" id="UP000315439"/>
    </source>
</evidence>
<keyword evidence="7" id="KW-1133">Transmembrane helix</keyword>
<evidence type="ECO:0000256" key="8">
    <source>
        <dbReference type="SAM" id="SignalP"/>
    </source>
</evidence>
<feature type="region of interest" description="Disordered" evidence="6">
    <location>
        <begin position="54"/>
        <end position="74"/>
    </location>
</feature>
<dbReference type="CDD" id="cd00063">
    <property type="entry name" value="FN3"/>
    <property type="match status" value="1"/>
</dbReference>
<dbReference type="RefSeq" id="WP_142891665.1">
    <property type="nucleotide sequence ID" value="NZ_ML660160.1"/>
</dbReference>
<feature type="transmembrane region" description="Helical" evidence="7">
    <location>
        <begin position="2264"/>
        <end position="2284"/>
    </location>
</feature>
<dbReference type="Gene3D" id="2.180.10.10">
    <property type="entry name" value="RHS repeat-associated core"/>
    <property type="match status" value="1"/>
</dbReference>
<dbReference type="InterPro" id="IPR003961">
    <property type="entry name" value="FN3_dom"/>
</dbReference>
<gene>
    <name evidence="10" type="ORF">FLL46_01585</name>
</gene>
<evidence type="ECO:0000256" key="4">
    <source>
        <dbReference type="ARBA" id="ARBA00022737"/>
    </source>
</evidence>
<feature type="transmembrane region" description="Helical" evidence="7">
    <location>
        <begin position="2291"/>
        <end position="2310"/>
    </location>
</feature>
<evidence type="ECO:0000256" key="3">
    <source>
        <dbReference type="ARBA" id="ARBA00022729"/>
    </source>
</evidence>
<evidence type="ECO:0000256" key="7">
    <source>
        <dbReference type="SAM" id="Phobius"/>
    </source>
</evidence>
<dbReference type="PROSITE" id="PS50853">
    <property type="entry name" value="FN3"/>
    <property type="match status" value="2"/>
</dbReference>
<dbReference type="NCBIfam" id="TIGR03696">
    <property type="entry name" value="Rhs_assc_core"/>
    <property type="match status" value="1"/>
</dbReference>
<dbReference type="SUPFAM" id="SSF49265">
    <property type="entry name" value="Fibronectin type III"/>
    <property type="match status" value="2"/>
</dbReference>
<dbReference type="Proteomes" id="UP000315439">
    <property type="component" value="Unassembled WGS sequence"/>
</dbReference>
<sequence>MRVIYQFFFALFLISGASIVIASEATISNQKTISARLIPCEIVAQSADEKMTTRAGCDGGSAPGTPSSISVPSSNTTGNYTVSWGTASSGYATRYELEQNKSGTTLWSQVYSGHLRSKAISMPFNGSYRYRVKACNTDGCSGYRYSGYVVVNTTPTTPSYVSYPATNTSGDYSVSWGSSSGVVTSYRLEQKVGSGSWSQVYSGTARSKAFSGKASNTYQYRVRACGSVCSSYRTTTTVLTVLRPPTSITTPGSSSGSYTVSWASVNVATSYRLEEQINGGGWNQVYSGTALSKSFTKSDAGYRYRVKACTSATCSGYKTSNTITVVNLPSMPSSISGPSNNANGNFTINWGAASGVVTSYTLQRRVNSGSYSTVYSGSGLSKSFSGLSDGSYDFQVRACNGSGCSSWRGPHSVFVNVVRTDPLPAPAPHVEPIPAVDSTSEKVGATSGEFRIDESGALNYSIPIAVAPGTAGIAPQLRISYNSNGGNGYLGVGWALSGQSAITRCRKTHEQDGESNAVSLTNNDRFCLDGQRLILVSGNYGEDGAEYKTEIDTNSRIRSYGIQSGGPQYFKVWSKDGSIRTYGETEDSRIEVSHAGSAPVYVWAVNRMQDNVGNYMDYEYFEDNYQQREFYLKFIRYTGNTDAGLVPYNHVEFVYEDGREDTVKSYVYGYERQMTKRLQRIDSYDHNQIIRSYHLGYSDSYPNYRSLLMTLQQCVDAVKSSCLPYTTFSWQQKYFNSFYSTQSSGGADYLNALPMDVNGDGLMDLTYLKKSGSYYRIYTDFSNGNGFDAQTMSATSITSNSTDADLAARSMRVVDFNGDGRHDLMYIRKYSTLSGHSSYYRWAVMLSFGTRLSVHANVQIDANISINNSADVIKQTHFADFDGDGMGDFLYVKNNQLLLKRTKVDGATHPVQTLSTQTLSTSATSTSVTRTEYPAPADFNGDGKLDLILKVKRIYSSGGGGGGGDCDDIIPRTADVVSTQKIAPCPLKIQANSSTTVDHAWKVFYSNGTNSLSEQPVSVGLVNYVDLDDLKFADINSDGLTDLISFTNCTTSETAECWRVSMNNGRSFTGYYGDKISGVENSRHMRLLDLNGDGYLDILYPTSTRWKAFIWNYGTDNDRYPDTPYSVSFTHSTSNYNPEEDFNFFMDINGDGQIDRLYVDNSANNRYWKRSQGITRAHQKIDTIINGYGARTEVVYKPMTDESIYTKDYAGWGSSQCWGNCSPVMEYVAPLYVVSEAKTRIPTANPSSPGSVDQSAYSRVAYRYAGAKIQGGGRGFLGFRQLISTDSQTGIETKTTYRQDFPFTGMPKTTEVRKTSGGSLISYSTNTWESVNVAANGRVVRPQLTSATDTQYNVDSSSSSALMSKTITNNWYDTNGNSTRTQVKNYDANNQWIAEKDTVNQYQDNLSRWHLGRLTQTSVTHKKSGHSNRTLTSTFEYDAVTGMLTKTIVEPNRTDKETLVTAYQYDAYGNRLRTTVCSRHYLSTCGTTTAQDDNNPYTINRHSRVTYDSEGRYVLNSYNGLGHLQSETLSYSPYGETQVRTLGQVVSDTRYDGFGVPYFSRSQIGGYNHVTKRFCSQLSDCPTGAKFRIENVTSGGTVSRIYKDLVERTIRTANQGFDGRWIYVDVEYDNLSREVRKSEPYYDGEAIYWTEFTYDIYGRLTQTTFPDGSTASNSYQGFTTILYNGLGQAKTEIKNALGQTTRVIDNLGGTIDYEYNVLGSLTKTIDSVGNQVQINYDHRGRKVGLNDPDKGNWTYQYNANGELAQQNDAKGQKQYFYYDALGRVVKRVEKDSNNVTKVHAEWVFDTAQNGLTKLAIERDLISGYYKELYYDSFGRISSSSMVVDGNGFDEDVTYDQFGRTYQQFDASGDNRGVRHIYNQYGYLQELVEELTDASYHKILAMDARGNTTQIRYGNGLTSYRSYQATTGRLQSINTGSSGLIQDLRYQFDAIGNLTQRKELSGSKNLLESFSYDGLNRLTQANHNNGTQTFTYDAVGNITYKSDVGSYTYGQNGAGPHAVTQTNGAGGTQSYSYDANGNMVSGGGKTISYSTFDKPLQIVKGGHTSQFKYSPGNNRYKRVDIDSNGTTTRYYLGGLEVIHNSDGTKELRRNLGGTLISYNYNSSNNLTTTSTRYLHTDNLGSIDVITDENGAIVQEQSFDAFGKRRSAANWSSLNATGLATYNVHQLVTNLGYTGHEQLDEVGLIHMNGRIYDPSLGRFLQADPHIQSPSNTQSLNRYSYVLNNPLSYTDPSGYFFKSIGKFFKKFWRTIASIAIVVVAAVVAAALTPVSGGFSWAAFGVAVGGGFLSGAVATGTLKGALFGAFSAAVTFGIGSAFSSIAKAATKSLGFAFHAAKATVHGLASGTISVLQGGKFGHGFISAGMSSLAGGYIDAIGGKGNWASVGNRAIRITASAAVGGTSSALTGGKFANGAVSGAFNRAFNDELHFQTASAQKKKSWKQGKLRRAALKLYRKTTQTGNEWGAAIYEKNGKYKIKYFEGTPGHVDIELNGNLGNGWKVSGWMHSHPGLGGTTNAAIGNHPSTGTVGASNDVANYQQALKSFPNLNAYLVGPDTISQFGRTGNIMDSYAVPKRLIEARDAAALGNLLGN</sequence>
<keyword evidence="3 8" id="KW-0732">Signal</keyword>
<organism evidence="10 11">
    <name type="scientific">Aliikangiella coralliicola</name>
    <dbReference type="NCBI Taxonomy" id="2592383"/>
    <lineage>
        <taxon>Bacteria</taxon>
        <taxon>Pseudomonadati</taxon>
        <taxon>Pseudomonadota</taxon>
        <taxon>Gammaproteobacteria</taxon>
        <taxon>Oceanospirillales</taxon>
        <taxon>Pleioneaceae</taxon>
        <taxon>Aliikangiella</taxon>
    </lineage>
</organism>
<dbReference type="InterPro" id="IPR013517">
    <property type="entry name" value="FG-GAP"/>
</dbReference>
<dbReference type="InterPro" id="IPR006530">
    <property type="entry name" value="YD"/>
</dbReference>
<dbReference type="InterPro" id="IPR028994">
    <property type="entry name" value="Integrin_alpha_N"/>
</dbReference>
<dbReference type="InterPro" id="IPR056823">
    <property type="entry name" value="TEN-like_YD-shell"/>
</dbReference>
<dbReference type="InterPro" id="IPR036116">
    <property type="entry name" value="FN3_sf"/>
</dbReference>
<dbReference type="GO" id="GO:0005576">
    <property type="term" value="C:extracellular region"/>
    <property type="evidence" value="ECO:0007669"/>
    <property type="project" value="UniProtKB-SubCell"/>
</dbReference>
<accession>A0A545UJG0</accession>
<feature type="compositionally biased region" description="Polar residues" evidence="6">
    <location>
        <begin position="64"/>
        <end position="74"/>
    </location>
</feature>
<dbReference type="InterPro" id="IPR022385">
    <property type="entry name" value="Rhs_assc_core"/>
</dbReference>
<dbReference type="EMBL" id="VIKS01000001">
    <property type="protein sequence ID" value="TQV89601.1"/>
    <property type="molecule type" value="Genomic_DNA"/>
</dbReference>
<comment type="caution">
    <text evidence="10">The sequence shown here is derived from an EMBL/GenBank/DDBJ whole genome shotgun (WGS) entry which is preliminary data.</text>
</comment>
<evidence type="ECO:0000256" key="2">
    <source>
        <dbReference type="ARBA" id="ARBA00022525"/>
    </source>
</evidence>
<reference evidence="10 11" key="1">
    <citation type="submission" date="2019-07" db="EMBL/GenBank/DDBJ databases">
        <title>Draft genome for Aliikangiella sp. M105.</title>
        <authorList>
            <person name="Wang G."/>
        </authorList>
    </citation>
    <scope>NUCLEOTIDE SEQUENCE [LARGE SCALE GENOMIC DNA]</scope>
    <source>
        <strain evidence="10 11">M105</strain>
    </source>
</reference>
<dbReference type="OrthoDB" id="9815414at2"/>
<keyword evidence="7" id="KW-0472">Membrane</keyword>
<dbReference type="Pfam" id="PF03534">
    <property type="entry name" value="SpvB"/>
    <property type="match status" value="1"/>
</dbReference>
<dbReference type="PANTHER" id="PTHR32305">
    <property type="match status" value="1"/>
</dbReference>
<feature type="chain" id="PRO_5022216702" description="Fibronectin type-III domain-containing protein" evidence="8">
    <location>
        <begin position="23"/>
        <end position="2606"/>
    </location>
</feature>
<dbReference type="InterPro" id="IPR013783">
    <property type="entry name" value="Ig-like_fold"/>
</dbReference>
<feature type="transmembrane region" description="Helical" evidence="7">
    <location>
        <begin position="2316"/>
        <end position="2337"/>
    </location>
</feature>
<dbReference type="SUPFAM" id="SSF69318">
    <property type="entry name" value="Integrin alpha N-terminal domain"/>
    <property type="match status" value="1"/>
</dbReference>
<dbReference type="Gene3D" id="2.60.40.10">
    <property type="entry name" value="Immunoglobulins"/>
    <property type="match status" value="4"/>
</dbReference>
<dbReference type="InterPro" id="IPR003284">
    <property type="entry name" value="Sal_SpvB"/>
</dbReference>
<keyword evidence="5" id="KW-0843">Virulence</keyword>
<evidence type="ECO:0000256" key="1">
    <source>
        <dbReference type="ARBA" id="ARBA00004613"/>
    </source>
</evidence>
<feature type="domain" description="Fibronectin type-III" evidence="9">
    <location>
        <begin position="331"/>
        <end position="423"/>
    </location>
</feature>
<dbReference type="GO" id="GO:0005737">
    <property type="term" value="C:cytoplasm"/>
    <property type="evidence" value="ECO:0007669"/>
    <property type="project" value="InterPro"/>
</dbReference>
<keyword evidence="7" id="KW-0812">Transmembrane</keyword>
<name>A0A545UJG0_9GAMM</name>
<protein>
    <recommendedName>
        <fullName evidence="9">Fibronectin type-III domain-containing protein</fullName>
    </recommendedName>
</protein>
<evidence type="ECO:0000259" key="9">
    <source>
        <dbReference type="PROSITE" id="PS50853"/>
    </source>
</evidence>